<dbReference type="GO" id="GO:0048731">
    <property type="term" value="P:system development"/>
    <property type="evidence" value="ECO:0007669"/>
    <property type="project" value="UniProtKB-ARBA"/>
</dbReference>
<feature type="transmembrane region" description="Helical" evidence="3">
    <location>
        <begin position="193"/>
        <end position="213"/>
    </location>
</feature>
<evidence type="ECO:0000256" key="3">
    <source>
        <dbReference type="SAM" id="Phobius"/>
    </source>
</evidence>
<keyword evidence="3" id="KW-0472">Membrane</keyword>
<organism evidence="4 5">
    <name type="scientific">Trapa incisa</name>
    <dbReference type="NCBI Taxonomy" id="236973"/>
    <lineage>
        <taxon>Eukaryota</taxon>
        <taxon>Viridiplantae</taxon>
        <taxon>Streptophyta</taxon>
        <taxon>Embryophyta</taxon>
        <taxon>Tracheophyta</taxon>
        <taxon>Spermatophyta</taxon>
        <taxon>Magnoliopsida</taxon>
        <taxon>eudicotyledons</taxon>
        <taxon>Gunneridae</taxon>
        <taxon>Pentapetalae</taxon>
        <taxon>rosids</taxon>
        <taxon>malvids</taxon>
        <taxon>Myrtales</taxon>
        <taxon>Lythraceae</taxon>
        <taxon>Trapa</taxon>
    </lineage>
</organism>
<feature type="repeat" description="PPR" evidence="2">
    <location>
        <begin position="129"/>
        <end position="163"/>
    </location>
</feature>
<name>A0AAN7GIN3_9MYRT</name>
<dbReference type="Pfam" id="PF01535">
    <property type="entry name" value="PPR"/>
    <property type="match status" value="5"/>
</dbReference>
<dbReference type="Proteomes" id="UP001345219">
    <property type="component" value="Chromosome 9"/>
</dbReference>
<accession>A0AAN7GIN3</accession>
<proteinExistence type="predicted"/>
<keyword evidence="3" id="KW-0812">Transmembrane</keyword>
<dbReference type="PANTHER" id="PTHR47926">
    <property type="entry name" value="PENTATRICOPEPTIDE REPEAT-CONTAINING PROTEIN"/>
    <property type="match status" value="1"/>
</dbReference>
<keyword evidence="1" id="KW-0677">Repeat</keyword>
<dbReference type="GO" id="GO:0003723">
    <property type="term" value="F:RNA binding"/>
    <property type="evidence" value="ECO:0007669"/>
    <property type="project" value="InterPro"/>
</dbReference>
<reference evidence="4 5" key="1">
    <citation type="journal article" date="2023" name="Hortic Res">
        <title>Pangenome of water caltrop reveals structural variations and asymmetric subgenome divergence after allopolyploidization.</title>
        <authorList>
            <person name="Zhang X."/>
            <person name="Chen Y."/>
            <person name="Wang L."/>
            <person name="Yuan Y."/>
            <person name="Fang M."/>
            <person name="Shi L."/>
            <person name="Lu R."/>
            <person name="Comes H.P."/>
            <person name="Ma Y."/>
            <person name="Chen Y."/>
            <person name="Huang G."/>
            <person name="Zhou Y."/>
            <person name="Zheng Z."/>
            <person name="Qiu Y."/>
        </authorList>
    </citation>
    <scope>NUCLEOTIDE SEQUENCE [LARGE SCALE GENOMIC DNA]</scope>
    <source>
        <tissue evidence="4">Roots</tissue>
    </source>
</reference>
<evidence type="ECO:0008006" key="6">
    <source>
        <dbReference type="Google" id="ProtNLM"/>
    </source>
</evidence>
<dbReference type="InterPro" id="IPR002885">
    <property type="entry name" value="PPR_rpt"/>
</dbReference>
<dbReference type="InterPro" id="IPR046960">
    <property type="entry name" value="PPR_At4g14850-like_plant"/>
</dbReference>
<dbReference type="PROSITE" id="PS51375">
    <property type="entry name" value="PPR"/>
    <property type="match status" value="3"/>
</dbReference>
<dbReference type="SUPFAM" id="SSF48452">
    <property type="entry name" value="TPR-like"/>
    <property type="match status" value="1"/>
</dbReference>
<dbReference type="FunFam" id="1.25.40.10:FF:000125">
    <property type="entry name" value="Pentatricopeptide repeat-containing protein"/>
    <property type="match status" value="1"/>
</dbReference>
<feature type="repeat" description="PPR" evidence="2">
    <location>
        <begin position="5"/>
        <end position="39"/>
    </location>
</feature>
<keyword evidence="3" id="KW-1133">Transmembrane helix</keyword>
<evidence type="ECO:0000313" key="4">
    <source>
        <dbReference type="EMBL" id="KAK4744691.1"/>
    </source>
</evidence>
<dbReference type="Gene3D" id="1.25.40.10">
    <property type="entry name" value="Tetratricopeptide repeat domain"/>
    <property type="match status" value="2"/>
</dbReference>
<gene>
    <name evidence="4" type="ORF">SAY87_011003</name>
</gene>
<dbReference type="AlphaFoldDB" id="A0AAN7GIN3"/>
<keyword evidence="5" id="KW-1185">Reference proteome</keyword>
<dbReference type="InterPro" id="IPR011990">
    <property type="entry name" value="TPR-like_helical_dom_sf"/>
</dbReference>
<dbReference type="NCBIfam" id="TIGR00756">
    <property type="entry name" value="PPR"/>
    <property type="match status" value="4"/>
</dbReference>
<protein>
    <recommendedName>
        <fullName evidence="6">Pentatricopeptide repeat-containing protein</fullName>
    </recommendedName>
</protein>
<evidence type="ECO:0000256" key="2">
    <source>
        <dbReference type="PROSITE-ProRule" id="PRU00708"/>
    </source>
</evidence>
<sequence length="326" mass="37705">MPSKDVVARTNMIGGYCQEGRLAEAREIFDEMPHRNVISWTAMITGYVQNQRVDIARKLFEVMPEKNEVSWTAMLMGYTHCGRMEDASKLFKVMPVKSIVACNAMILGLGQSGEVTRARSLFDWMREKDDGTWSAMIKVYERKSYELEALDLFAMMQKRGVRPNFPSLISILSVCASLATIDQGRQIHAQLVRSLYAIDVYVASVLITIYTLVTGYHSDPFKLYFFDIYSMEEWKFKIWFSSHLVKNVKGEPNQRKYFTVTKNEGIEDEDYNFQLQSLVEGKGLKMKITTFNFRAWWRVILRHQDVLQMKSRSSGQQKPNSSIELT</sequence>
<dbReference type="PANTHER" id="PTHR47926:SF373">
    <property type="entry name" value="TETRATRICOPEPTIDE-LIKE HELICAL DOMAIN SUPERFAMILY, DYW DOMAIN-CONTAINING PROTEIN"/>
    <property type="match status" value="1"/>
</dbReference>
<evidence type="ECO:0000256" key="1">
    <source>
        <dbReference type="ARBA" id="ARBA00022737"/>
    </source>
</evidence>
<dbReference type="GO" id="GO:0009451">
    <property type="term" value="P:RNA modification"/>
    <property type="evidence" value="ECO:0007669"/>
    <property type="project" value="InterPro"/>
</dbReference>
<evidence type="ECO:0000313" key="5">
    <source>
        <dbReference type="Proteomes" id="UP001345219"/>
    </source>
</evidence>
<dbReference type="EMBL" id="JAXIOK010000022">
    <property type="protein sequence ID" value="KAK4744691.1"/>
    <property type="molecule type" value="Genomic_DNA"/>
</dbReference>
<comment type="caution">
    <text evidence="4">The sequence shown here is derived from an EMBL/GenBank/DDBJ whole genome shotgun (WGS) entry which is preliminary data.</text>
</comment>
<feature type="repeat" description="PPR" evidence="2">
    <location>
        <begin position="67"/>
        <end position="101"/>
    </location>
</feature>